<comment type="caution">
    <text evidence="1">The sequence shown here is derived from an EMBL/GenBank/DDBJ whole genome shotgun (WGS) entry which is preliminary data.</text>
</comment>
<sequence length="114" mass="13259">MSIEKMACASKVLQSKSEVRLDEGFNIEIRRPVRSGKRNRRVMIPSIDRLRKTSIRCVPDDDLNICFTKAILRAIVEVEKDANRVFEKKRLVPPSKTCISIARENWCITRTLWI</sequence>
<organism evidence="1 2">
    <name type="scientific">Trichonephila clavata</name>
    <name type="common">Joro spider</name>
    <name type="synonym">Nephila clavata</name>
    <dbReference type="NCBI Taxonomy" id="2740835"/>
    <lineage>
        <taxon>Eukaryota</taxon>
        <taxon>Metazoa</taxon>
        <taxon>Ecdysozoa</taxon>
        <taxon>Arthropoda</taxon>
        <taxon>Chelicerata</taxon>
        <taxon>Arachnida</taxon>
        <taxon>Araneae</taxon>
        <taxon>Araneomorphae</taxon>
        <taxon>Entelegynae</taxon>
        <taxon>Araneoidea</taxon>
        <taxon>Nephilidae</taxon>
        <taxon>Trichonephila</taxon>
    </lineage>
</organism>
<keyword evidence="2" id="KW-1185">Reference proteome</keyword>
<protein>
    <submittedName>
        <fullName evidence="1">Uncharacterized protein</fullName>
    </submittedName>
</protein>
<name>A0A8X6HIV4_TRICU</name>
<evidence type="ECO:0000313" key="2">
    <source>
        <dbReference type="Proteomes" id="UP000887116"/>
    </source>
</evidence>
<evidence type="ECO:0000313" key="1">
    <source>
        <dbReference type="EMBL" id="GFR03904.1"/>
    </source>
</evidence>
<dbReference type="OrthoDB" id="6435628at2759"/>
<gene>
    <name evidence="1" type="primary">NCL1_39395</name>
    <name evidence="1" type="ORF">TNCT_289821</name>
</gene>
<proteinExistence type="predicted"/>
<reference evidence="1" key="1">
    <citation type="submission" date="2020-07" db="EMBL/GenBank/DDBJ databases">
        <title>Multicomponent nature underlies the extraordinary mechanical properties of spider dragline silk.</title>
        <authorList>
            <person name="Kono N."/>
            <person name="Nakamura H."/>
            <person name="Mori M."/>
            <person name="Yoshida Y."/>
            <person name="Ohtoshi R."/>
            <person name="Malay A.D."/>
            <person name="Moran D.A.P."/>
            <person name="Tomita M."/>
            <person name="Numata K."/>
            <person name="Arakawa K."/>
        </authorList>
    </citation>
    <scope>NUCLEOTIDE SEQUENCE</scope>
</reference>
<accession>A0A8X6HIV4</accession>
<dbReference type="Proteomes" id="UP000887116">
    <property type="component" value="Unassembled WGS sequence"/>
</dbReference>
<dbReference type="AlphaFoldDB" id="A0A8X6HIV4"/>
<dbReference type="EMBL" id="BMAO01005780">
    <property type="protein sequence ID" value="GFR03904.1"/>
    <property type="molecule type" value="Genomic_DNA"/>
</dbReference>